<dbReference type="InterPro" id="IPR008530">
    <property type="entry name" value="CCDC22"/>
</dbReference>
<dbReference type="InterPro" id="IPR048348">
    <property type="entry name" value="CCDC22_CC"/>
</dbReference>
<dbReference type="GO" id="GO:0097602">
    <property type="term" value="F:cullin family protein binding"/>
    <property type="evidence" value="ECO:0007669"/>
    <property type="project" value="TreeGrafter"/>
</dbReference>
<evidence type="ECO:0000313" key="6">
    <source>
        <dbReference type="Ensembl" id="ENSCLMP00005041306.1"/>
    </source>
</evidence>
<organism evidence="6 7">
    <name type="scientific">Cyclopterus lumpus</name>
    <name type="common">Lumpsucker</name>
    <dbReference type="NCBI Taxonomy" id="8103"/>
    <lineage>
        <taxon>Eukaryota</taxon>
        <taxon>Metazoa</taxon>
        <taxon>Chordata</taxon>
        <taxon>Craniata</taxon>
        <taxon>Vertebrata</taxon>
        <taxon>Euteleostomi</taxon>
        <taxon>Actinopterygii</taxon>
        <taxon>Neopterygii</taxon>
        <taxon>Teleostei</taxon>
        <taxon>Neoteleostei</taxon>
        <taxon>Acanthomorphata</taxon>
        <taxon>Eupercaria</taxon>
        <taxon>Perciformes</taxon>
        <taxon>Cottioidei</taxon>
        <taxon>Cottales</taxon>
        <taxon>Cyclopteridae</taxon>
        <taxon>Cyclopterus</taxon>
    </lineage>
</organism>
<dbReference type="PANTHER" id="PTHR15668:SF4">
    <property type="entry name" value="COILED-COIL DOMAIN-CONTAINING PROTEIN 22"/>
    <property type="match status" value="1"/>
</dbReference>
<name>A0A8C3ADU4_CYCLU</name>
<dbReference type="Proteomes" id="UP000694565">
    <property type="component" value="Unplaced"/>
</dbReference>
<evidence type="ECO:0000256" key="2">
    <source>
        <dbReference type="ARBA" id="ARBA00016694"/>
    </source>
</evidence>
<feature type="coiled-coil region" evidence="3">
    <location>
        <begin position="546"/>
        <end position="573"/>
    </location>
</feature>
<dbReference type="AlphaFoldDB" id="A0A8C3ADU4"/>
<dbReference type="Pfam" id="PF05667">
    <property type="entry name" value="CCDC22_CC"/>
    <property type="match status" value="2"/>
</dbReference>
<sequence length="577" mass="65008">MEEVDRILIHALKQVGTEVAEETLSVKQFSSELIVQAVVRCIRVIDPGLGSALPTSLPPGMSARFRVGMSLAQACQDIGYKGEIGYQTFLYSNEPEIRSLLMFLVEKLPRESAEASDQPTGKSVVLQRAIAAAIRAQLVVPWLPPNCRLPLHTETQVHSLKFACVLSEVNDYQRDILPPVTAQPSHHASVVASILEQHMAELSAAQEWDSEWNSQGLLSRLTPQDYCSRKLSRLRKRIEEQLRSAALPPAESAFWGPRSTSDLSEILQAFRGSAPSEHILTKGTHFTHTRKFTFTQQQAAAGTSTSIPAGHQSESDIQLHMTGHRNSENKDKMQVKKKTIDLLPDTDNNMLKLQALVEASAKRVVNLASQWEKHRAPLIDEHRRLKEICSNQDLESSRKLSEIKSLHDKIRVSTEEAKKKEEIYKQLVTELENLPQDASRSAYTQRILEIVSNIKKQKEEITKILSDTKELQKEINSLTGKLDRTFAVTDELVFKDAKKDESVRKSYKYLAALHENCNQLIQTIEDTGTILREIRDLEEQIETENVSKTVANLERIQDDYKAIRQENSALAAKVREG</sequence>
<evidence type="ECO:0000256" key="1">
    <source>
        <dbReference type="ARBA" id="ARBA00006438"/>
    </source>
</evidence>
<evidence type="ECO:0000259" key="5">
    <source>
        <dbReference type="Pfam" id="PF21674"/>
    </source>
</evidence>
<keyword evidence="3" id="KW-0175">Coiled coil</keyword>
<feature type="domain" description="CCDC22 coiled-coil" evidence="4">
    <location>
        <begin position="128"/>
        <end position="319"/>
    </location>
</feature>
<accession>A0A8C3ADU4</accession>
<dbReference type="PANTHER" id="PTHR15668">
    <property type="entry name" value="JM1 PROTEIN"/>
    <property type="match status" value="1"/>
</dbReference>
<dbReference type="Ensembl" id="ENSCLMT00005042820.1">
    <property type="protein sequence ID" value="ENSCLMP00005041306.1"/>
    <property type="gene ID" value="ENSCLMG00005019340.1"/>
</dbReference>
<evidence type="ECO:0000313" key="7">
    <source>
        <dbReference type="Proteomes" id="UP000694565"/>
    </source>
</evidence>
<protein>
    <recommendedName>
        <fullName evidence="2">Coiled-coil domain-containing protein 22</fullName>
    </recommendedName>
</protein>
<dbReference type="GO" id="GO:2000060">
    <property type="term" value="P:positive regulation of ubiquitin-dependent protein catabolic process"/>
    <property type="evidence" value="ECO:0007669"/>
    <property type="project" value="TreeGrafter"/>
</dbReference>
<proteinExistence type="inferred from homology"/>
<reference evidence="6" key="2">
    <citation type="submission" date="2025-09" db="UniProtKB">
        <authorList>
            <consortium name="Ensembl"/>
        </authorList>
    </citation>
    <scope>IDENTIFICATION</scope>
</reference>
<gene>
    <name evidence="6" type="primary">ccdc22</name>
</gene>
<dbReference type="InterPro" id="IPR048349">
    <property type="entry name" value="CCDC22_N"/>
</dbReference>
<feature type="domain" description="CCDC22 N-terminal" evidence="5">
    <location>
        <begin position="1"/>
        <end position="109"/>
    </location>
</feature>
<evidence type="ECO:0000259" key="4">
    <source>
        <dbReference type="Pfam" id="PF05667"/>
    </source>
</evidence>
<evidence type="ECO:0000256" key="3">
    <source>
        <dbReference type="SAM" id="Coils"/>
    </source>
</evidence>
<comment type="similarity">
    <text evidence="1">Belongs to the CCDC22 family.</text>
</comment>
<dbReference type="GeneTree" id="ENSGT00390000003809"/>
<dbReference type="Pfam" id="PF21674">
    <property type="entry name" value="CCDC22_N"/>
    <property type="match status" value="1"/>
</dbReference>
<reference evidence="6" key="1">
    <citation type="submission" date="2025-08" db="UniProtKB">
        <authorList>
            <consortium name="Ensembl"/>
        </authorList>
    </citation>
    <scope>IDENTIFICATION</scope>
</reference>
<keyword evidence="7" id="KW-1185">Reference proteome</keyword>
<feature type="domain" description="CCDC22 coiled-coil" evidence="4">
    <location>
        <begin position="324"/>
        <end position="545"/>
    </location>
</feature>